<sequence length="646" mass="73276">MDSVYACGGYPLRYPNEVNRGVTEHEQIDHMSYLKNVLEGQHPPTSNPSADDVAIFKKLKTYYSTCMNTEAIKKTTDSLETITDHIKTLFPVSRDELWSNVTCSPSDYPQLVDLQVYLNDLQIDLFVSYEVPILDAKPENIVPRVKSSVWTQKMGYQDATFRTLSEQLNKYFSPDGHLSQKVIKDAMALGASIEKIVSTKINAIPNDHATSINETNALVPLLSIPDVLGKLAPAGHELSQVMIDTYEMSALSRLLMAAPKSVVQAYALLRTIENIAWITHVSDKNQDRWGAYCYTHVTQTLPWAASKFYIEAYLNPDSTHPILEIVEDVMSTLIERLDHVEWMTDATKALAKDKAKLMKANLLHPSESPNVINGTDLVAYYRDLEFGPSHFDNVLATLRWENRRHWNRLVQPTTPVDWAFAAYETNAYYNPFNNQFYITAGIVQEPFFGASLPKYVNYGTLGVLASHEMTHAFDPTGLLLDGHGVLTTDALRWDDETLTAYDKRLSCLRDQFNKYELHEDTPNPGRVVVNPKTSKPFRIDKARTNRENCADNGAVANSYAAWTKHKDREPEKNQKLPHLEHFSAEQLFFVSAAQIFCHNHNAEGILRFANDAHAPDEARIRAMAENSKEFRNAFHCKNKEPVCRVW</sequence>
<dbReference type="KEGG" id="pfy:PFICI_00702"/>
<dbReference type="PROSITE" id="PS51885">
    <property type="entry name" value="NEPRILYSIN"/>
    <property type="match status" value="1"/>
</dbReference>
<accession>W3XLJ9</accession>
<proteinExistence type="predicted"/>
<keyword evidence="4" id="KW-0378">Hydrolase</keyword>
<name>W3XLJ9_PESFW</name>
<evidence type="ECO:0000313" key="10">
    <source>
        <dbReference type="Proteomes" id="UP000030651"/>
    </source>
</evidence>
<dbReference type="InterPro" id="IPR008753">
    <property type="entry name" value="Peptidase_M13_N"/>
</dbReference>
<dbReference type="eggNOG" id="KOG3624">
    <property type="taxonomic scope" value="Eukaryota"/>
</dbReference>
<dbReference type="AlphaFoldDB" id="W3XLJ9"/>
<feature type="domain" description="Peptidase M13 N-terminal" evidence="8">
    <location>
        <begin position="5"/>
        <end position="363"/>
    </location>
</feature>
<dbReference type="InterPro" id="IPR018497">
    <property type="entry name" value="Peptidase_M13_C"/>
</dbReference>
<dbReference type="InParanoid" id="W3XLJ9"/>
<evidence type="ECO:0000256" key="4">
    <source>
        <dbReference type="ARBA" id="ARBA00022801"/>
    </source>
</evidence>
<gene>
    <name evidence="9" type="ORF">PFICI_00702</name>
</gene>
<comment type="cofactor">
    <cofactor evidence="1">
        <name>Zn(2+)</name>
        <dbReference type="ChEBI" id="CHEBI:29105"/>
    </cofactor>
</comment>
<reference evidence="10" key="1">
    <citation type="journal article" date="2015" name="BMC Genomics">
        <title>Genomic and transcriptomic analysis of the endophytic fungus Pestalotiopsis fici reveals its lifestyle and high potential for synthesis of natural products.</title>
        <authorList>
            <person name="Wang X."/>
            <person name="Zhang X."/>
            <person name="Liu L."/>
            <person name="Xiang M."/>
            <person name="Wang W."/>
            <person name="Sun X."/>
            <person name="Che Y."/>
            <person name="Guo L."/>
            <person name="Liu G."/>
            <person name="Guo L."/>
            <person name="Wang C."/>
            <person name="Yin W.B."/>
            <person name="Stadler M."/>
            <person name="Zhang X."/>
            <person name="Liu X."/>
        </authorList>
    </citation>
    <scope>NUCLEOTIDE SEQUENCE [LARGE SCALE GENOMIC DNA]</scope>
    <source>
        <strain evidence="10">W106-1 / CGMCC3.15140</strain>
    </source>
</reference>
<dbReference type="EMBL" id="KI912109">
    <property type="protein sequence ID" value="ETS86874.1"/>
    <property type="molecule type" value="Genomic_DNA"/>
</dbReference>
<evidence type="ECO:0008006" key="11">
    <source>
        <dbReference type="Google" id="ProtNLM"/>
    </source>
</evidence>
<dbReference type="Gene3D" id="1.10.1380.10">
    <property type="entry name" value="Neutral endopeptidase , domain2"/>
    <property type="match status" value="1"/>
</dbReference>
<dbReference type="OMA" id="TTRNRMM"/>
<keyword evidence="6" id="KW-0482">Metalloprotease</keyword>
<keyword evidence="5" id="KW-0862">Zinc</keyword>
<dbReference type="SUPFAM" id="SSF55486">
    <property type="entry name" value="Metalloproteases ('zincins'), catalytic domain"/>
    <property type="match status" value="1"/>
</dbReference>
<dbReference type="STRING" id="1229662.W3XLJ9"/>
<evidence type="ECO:0000256" key="5">
    <source>
        <dbReference type="ARBA" id="ARBA00022833"/>
    </source>
</evidence>
<evidence type="ECO:0000256" key="2">
    <source>
        <dbReference type="ARBA" id="ARBA00022670"/>
    </source>
</evidence>
<dbReference type="InterPro" id="IPR000718">
    <property type="entry name" value="Peptidase_M13"/>
</dbReference>
<protein>
    <recommendedName>
        <fullName evidence="11">Peptidase M13 C-terminal domain-containing protein</fullName>
    </recommendedName>
</protein>
<feature type="domain" description="Peptidase M13 C-terminal" evidence="7">
    <location>
        <begin position="426"/>
        <end position="642"/>
    </location>
</feature>
<keyword evidence="10" id="KW-1185">Reference proteome</keyword>
<dbReference type="GeneID" id="19265715"/>
<dbReference type="PANTHER" id="PTHR11733">
    <property type="entry name" value="ZINC METALLOPROTEASE FAMILY M13 NEPRILYSIN-RELATED"/>
    <property type="match status" value="1"/>
</dbReference>
<evidence type="ECO:0000259" key="7">
    <source>
        <dbReference type="Pfam" id="PF01431"/>
    </source>
</evidence>
<dbReference type="CDD" id="cd08662">
    <property type="entry name" value="M13"/>
    <property type="match status" value="1"/>
</dbReference>
<evidence type="ECO:0000256" key="6">
    <source>
        <dbReference type="ARBA" id="ARBA00023049"/>
    </source>
</evidence>
<dbReference type="OrthoDB" id="6475849at2759"/>
<organism evidence="9 10">
    <name type="scientific">Pestalotiopsis fici (strain W106-1 / CGMCC3.15140)</name>
    <dbReference type="NCBI Taxonomy" id="1229662"/>
    <lineage>
        <taxon>Eukaryota</taxon>
        <taxon>Fungi</taxon>
        <taxon>Dikarya</taxon>
        <taxon>Ascomycota</taxon>
        <taxon>Pezizomycotina</taxon>
        <taxon>Sordariomycetes</taxon>
        <taxon>Xylariomycetidae</taxon>
        <taxon>Amphisphaeriales</taxon>
        <taxon>Sporocadaceae</taxon>
        <taxon>Pestalotiopsis</taxon>
    </lineage>
</organism>
<dbReference type="Proteomes" id="UP000030651">
    <property type="component" value="Unassembled WGS sequence"/>
</dbReference>
<dbReference type="PRINTS" id="PR00786">
    <property type="entry name" value="NEPRILYSIN"/>
</dbReference>
<dbReference type="Gene3D" id="3.40.390.10">
    <property type="entry name" value="Collagenase (Catalytic Domain)"/>
    <property type="match status" value="1"/>
</dbReference>
<dbReference type="PANTHER" id="PTHR11733:SF240">
    <property type="entry name" value="GH14155P-RELATED"/>
    <property type="match status" value="1"/>
</dbReference>
<dbReference type="InterPro" id="IPR024079">
    <property type="entry name" value="MetalloPept_cat_dom_sf"/>
</dbReference>
<evidence type="ECO:0000313" key="9">
    <source>
        <dbReference type="EMBL" id="ETS86874.1"/>
    </source>
</evidence>
<dbReference type="Pfam" id="PF01431">
    <property type="entry name" value="Peptidase_M13"/>
    <property type="match status" value="1"/>
</dbReference>
<dbReference type="GO" id="GO:0046872">
    <property type="term" value="F:metal ion binding"/>
    <property type="evidence" value="ECO:0007669"/>
    <property type="project" value="UniProtKB-KW"/>
</dbReference>
<dbReference type="HOGENOM" id="CLU_423946_0_0_1"/>
<keyword evidence="3" id="KW-0479">Metal-binding</keyword>
<dbReference type="GO" id="GO:0016485">
    <property type="term" value="P:protein processing"/>
    <property type="evidence" value="ECO:0007669"/>
    <property type="project" value="TreeGrafter"/>
</dbReference>
<dbReference type="RefSeq" id="XP_007827474.1">
    <property type="nucleotide sequence ID" value="XM_007829283.1"/>
</dbReference>
<dbReference type="InterPro" id="IPR042089">
    <property type="entry name" value="Peptidase_M13_dom_2"/>
</dbReference>
<evidence type="ECO:0000256" key="3">
    <source>
        <dbReference type="ARBA" id="ARBA00022723"/>
    </source>
</evidence>
<dbReference type="GO" id="GO:0004222">
    <property type="term" value="F:metalloendopeptidase activity"/>
    <property type="evidence" value="ECO:0007669"/>
    <property type="project" value="InterPro"/>
</dbReference>
<dbReference type="Pfam" id="PF05649">
    <property type="entry name" value="Peptidase_M13_N"/>
    <property type="match status" value="1"/>
</dbReference>
<dbReference type="GO" id="GO:0005886">
    <property type="term" value="C:plasma membrane"/>
    <property type="evidence" value="ECO:0007669"/>
    <property type="project" value="TreeGrafter"/>
</dbReference>
<evidence type="ECO:0000256" key="1">
    <source>
        <dbReference type="ARBA" id="ARBA00001947"/>
    </source>
</evidence>
<keyword evidence="2" id="KW-0645">Protease</keyword>
<evidence type="ECO:0000259" key="8">
    <source>
        <dbReference type="Pfam" id="PF05649"/>
    </source>
</evidence>